<keyword evidence="2" id="KW-1185">Reference proteome</keyword>
<proteinExistence type="predicted"/>
<name>A0ACC1MGJ0_9PEZI</name>
<dbReference type="Proteomes" id="UP001143856">
    <property type="component" value="Unassembled WGS sequence"/>
</dbReference>
<accession>A0ACC1MGJ0</accession>
<dbReference type="EMBL" id="JAPDGR010005406">
    <property type="protein sequence ID" value="KAJ2965848.1"/>
    <property type="molecule type" value="Genomic_DNA"/>
</dbReference>
<comment type="caution">
    <text evidence="1">The sequence shown here is derived from an EMBL/GenBank/DDBJ whole genome shotgun (WGS) entry which is preliminary data.</text>
</comment>
<evidence type="ECO:0000313" key="2">
    <source>
        <dbReference type="Proteomes" id="UP001143856"/>
    </source>
</evidence>
<gene>
    <name evidence="1" type="ORF">NUW58_g10808</name>
</gene>
<evidence type="ECO:0000313" key="1">
    <source>
        <dbReference type="EMBL" id="KAJ2965848.1"/>
    </source>
</evidence>
<sequence>MPARDIAAYLKGDTQDHDLDRIDRQILRALSMNDKEIPVNDREGGSVVFEMVARRPVIILQDDDRTSTTANRYLSAPNPSPPINNFSNPTTSTVPFDDPSATYHNNFANTFTNPSSSHPLPPPPPLGGGGGTANMHSGYSVAP</sequence>
<reference evidence="1" key="1">
    <citation type="submission" date="2022-10" db="EMBL/GenBank/DDBJ databases">
        <title>Genome Sequence of Xylaria curta.</title>
        <authorList>
            <person name="Buettner E."/>
        </authorList>
    </citation>
    <scope>NUCLEOTIDE SEQUENCE</scope>
    <source>
        <strain evidence="1">Babe10</strain>
    </source>
</reference>
<organism evidence="1 2">
    <name type="scientific">Xylaria curta</name>
    <dbReference type="NCBI Taxonomy" id="42375"/>
    <lineage>
        <taxon>Eukaryota</taxon>
        <taxon>Fungi</taxon>
        <taxon>Dikarya</taxon>
        <taxon>Ascomycota</taxon>
        <taxon>Pezizomycotina</taxon>
        <taxon>Sordariomycetes</taxon>
        <taxon>Xylariomycetidae</taxon>
        <taxon>Xylariales</taxon>
        <taxon>Xylariaceae</taxon>
        <taxon>Xylaria</taxon>
    </lineage>
</organism>
<protein>
    <submittedName>
        <fullName evidence="1">Uncharacterized protein</fullName>
    </submittedName>
</protein>